<proteinExistence type="predicted"/>
<dbReference type="InterPro" id="IPR036188">
    <property type="entry name" value="FAD/NAD-bd_sf"/>
</dbReference>
<accession>A0A6J6IZH1</accession>
<feature type="compositionally biased region" description="Basic and acidic residues" evidence="1">
    <location>
        <begin position="9"/>
        <end position="21"/>
    </location>
</feature>
<dbReference type="Pfam" id="PF04324">
    <property type="entry name" value="Fer2_BFD"/>
    <property type="match status" value="1"/>
</dbReference>
<feature type="domain" description="FAD dependent oxidoreductase" evidence="2">
    <location>
        <begin position="1"/>
        <end position="90"/>
    </location>
</feature>
<evidence type="ECO:0000259" key="2">
    <source>
        <dbReference type="Pfam" id="PF01266"/>
    </source>
</evidence>
<gene>
    <name evidence="4" type="ORF">UFOPK1981_00634</name>
</gene>
<dbReference type="InterPro" id="IPR052745">
    <property type="entry name" value="G3P_Oxidase/Oxidoreductase"/>
</dbReference>
<evidence type="ECO:0000259" key="3">
    <source>
        <dbReference type="Pfam" id="PF04324"/>
    </source>
</evidence>
<evidence type="ECO:0000313" key="4">
    <source>
        <dbReference type="EMBL" id="CAB4629981.1"/>
    </source>
</evidence>
<dbReference type="EMBL" id="CAEZVI010000068">
    <property type="protein sequence ID" value="CAB4629981.1"/>
    <property type="molecule type" value="Genomic_DNA"/>
</dbReference>
<dbReference type="Gene3D" id="3.50.50.60">
    <property type="entry name" value="FAD/NAD(P)-binding domain"/>
    <property type="match status" value="1"/>
</dbReference>
<sequence>MLGPTAQNLDDKTDSGSSEDGLKFLREKGSKIAPELLDEEITAVYAGLRASTEHSDFQIRSHNNKYITVGGIRSTGLTASMAIAEHVKELLVSSGLSLGAEKALPTITMPNLGEAFVRPYQDEKAIADKNGYGEIICHCERATRQEVIDALESPLPPTTLGGLGRRTRAGLGRCQGFYCHSELRKMLEKK</sequence>
<evidence type="ECO:0000256" key="1">
    <source>
        <dbReference type="SAM" id="MobiDB-lite"/>
    </source>
</evidence>
<dbReference type="Gene3D" id="3.30.9.10">
    <property type="entry name" value="D-Amino Acid Oxidase, subunit A, domain 2"/>
    <property type="match status" value="1"/>
</dbReference>
<dbReference type="PANTHER" id="PTHR42720:SF1">
    <property type="entry name" value="GLYCEROL 3-PHOSPHATE OXIDASE"/>
    <property type="match status" value="1"/>
</dbReference>
<reference evidence="4" key="1">
    <citation type="submission" date="2020-05" db="EMBL/GenBank/DDBJ databases">
        <authorList>
            <person name="Chiriac C."/>
            <person name="Salcher M."/>
            <person name="Ghai R."/>
            <person name="Kavagutti S V."/>
        </authorList>
    </citation>
    <scope>NUCLEOTIDE SEQUENCE</scope>
</reference>
<dbReference type="InterPro" id="IPR007419">
    <property type="entry name" value="BFD-like_2Fe2S-bd_dom"/>
</dbReference>
<dbReference type="PANTHER" id="PTHR42720">
    <property type="entry name" value="GLYCEROL-3-PHOSPHATE DEHYDROGENASE"/>
    <property type="match status" value="1"/>
</dbReference>
<feature type="region of interest" description="Disordered" evidence="1">
    <location>
        <begin position="1"/>
        <end position="21"/>
    </location>
</feature>
<dbReference type="Gene3D" id="1.10.10.1100">
    <property type="entry name" value="BFD-like [2Fe-2S]-binding domain"/>
    <property type="match status" value="1"/>
</dbReference>
<dbReference type="InterPro" id="IPR041854">
    <property type="entry name" value="BFD-like_2Fe2S-bd_dom_sf"/>
</dbReference>
<dbReference type="CDD" id="cd19946">
    <property type="entry name" value="GlpA-like_Fer2_BFD-like"/>
    <property type="match status" value="1"/>
</dbReference>
<protein>
    <submittedName>
        <fullName evidence="4">Unannotated protein</fullName>
    </submittedName>
</protein>
<organism evidence="4">
    <name type="scientific">freshwater metagenome</name>
    <dbReference type="NCBI Taxonomy" id="449393"/>
    <lineage>
        <taxon>unclassified sequences</taxon>
        <taxon>metagenomes</taxon>
        <taxon>ecological metagenomes</taxon>
    </lineage>
</organism>
<dbReference type="InterPro" id="IPR006076">
    <property type="entry name" value="FAD-dep_OxRdtase"/>
</dbReference>
<name>A0A6J6IZH1_9ZZZZ</name>
<dbReference type="Pfam" id="PF01266">
    <property type="entry name" value="DAO"/>
    <property type="match status" value="1"/>
</dbReference>
<dbReference type="AlphaFoldDB" id="A0A6J6IZH1"/>
<feature type="domain" description="BFD-like [2Fe-2S]-binding" evidence="3">
    <location>
        <begin position="135"/>
        <end position="188"/>
    </location>
</feature>